<dbReference type="Gene3D" id="3.40.1390.10">
    <property type="entry name" value="MurE/MurF, N-terminal domain"/>
    <property type="match status" value="1"/>
</dbReference>
<keyword evidence="2" id="KW-0441">Lipid A biosynthesis</keyword>
<dbReference type="HAMAP" id="MF_00523">
    <property type="entry name" value="LpxD"/>
    <property type="match status" value="1"/>
</dbReference>
<evidence type="ECO:0000256" key="5">
    <source>
        <dbReference type="ARBA" id="ARBA00023098"/>
    </source>
</evidence>
<evidence type="ECO:0000256" key="3">
    <source>
        <dbReference type="ARBA" id="ARBA00022679"/>
    </source>
</evidence>
<evidence type="ECO:0000256" key="2">
    <source>
        <dbReference type="ARBA" id="ARBA00022556"/>
    </source>
</evidence>
<evidence type="ECO:0000256" key="1">
    <source>
        <dbReference type="ARBA" id="ARBA00022516"/>
    </source>
</evidence>
<sequence length="341" mass="35879">MEKTLQELAVFLEGKLETTTPQMVITGVNGLEEALASDISFAVPPHIEAAAASGAGALVLPLDAPFSGKPVIRVANPRLAFARLLDLFRRPEDVERVISPLAAIAPTAQIGTNVAVLPFAVVDSEAVIGDNTVIYPHAYIGRQAKIGHDCKIYPNVTIREGCELGNRVIIQSGAVIGGDGFGYITEQGKHSKVLQVGNVVIGDDVEIGNNTCIDRATAGSTIVGAGTKIDNLVHLGHNDVLGENCLVVAQVGLSGSITAGHNVTFAGQVGSVGHIKIGDNCVFAARCGITSDVPSNSFYAGFPAVPHREWLKQEATLRNVSKLVKKVKELEKALAEIQVKE</sequence>
<dbReference type="NCBIfam" id="NF002060">
    <property type="entry name" value="PRK00892.1"/>
    <property type="match status" value="1"/>
</dbReference>
<dbReference type="NCBIfam" id="TIGR01853">
    <property type="entry name" value="lipid_A_lpxD"/>
    <property type="match status" value="1"/>
</dbReference>
<dbReference type="EC" id="2.3.1.-" evidence="9"/>
<feature type="coiled-coil region" evidence="7">
    <location>
        <begin position="313"/>
        <end position="340"/>
    </location>
</feature>
<feature type="domain" description="UDP-3-O-[3-hydroxymyristoyl] glucosamine N-acyltransferase non-repeat region" evidence="8">
    <location>
        <begin position="23"/>
        <end position="87"/>
    </location>
</feature>
<accession>A0A645AI13</accession>
<dbReference type="EMBL" id="VSSQ01013824">
    <property type="protein sequence ID" value="MPM52358.1"/>
    <property type="molecule type" value="Genomic_DNA"/>
</dbReference>
<keyword evidence="7" id="KW-0175">Coiled coil</keyword>
<evidence type="ECO:0000313" key="9">
    <source>
        <dbReference type="EMBL" id="MPM52358.1"/>
    </source>
</evidence>
<comment type="caution">
    <text evidence="9">The sequence shown here is derived from an EMBL/GenBank/DDBJ whole genome shotgun (WGS) entry which is preliminary data.</text>
</comment>
<dbReference type="Gene3D" id="2.160.10.10">
    <property type="entry name" value="Hexapeptide repeat proteins"/>
    <property type="match status" value="1"/>
</dbReference>
<dbReference type="GO" id="GO:0009245">
    <property type="term" value="P:lipid A biosynthetic process"/>
    <property type="evidence" value="ECO:0007669"/>
    <property type="project" value="UniProtKB-KW"/>
</dbReference>
<dbReference type="InterPro" id="IPR007691">
    <property type="entry name" value="LpxD"/>
</dbReference>
<dbReference type="InterPro" id="IPR011004">
    <property type="entry name" value="Trimer_LpxA-like_sf"/>
</dbReference>
<evidence type="ECO:0000256" key="6">
    <source>
        <dbReference type="ARBA" id="ARBA00023315"/>
    </source>
</evidence>
<dbReference type="CDD" id="cd03352">
    <property type="entry name" value="LbH_LpxD"/>
    <property type="match status" value="1"/>
</dbReference>
<dbReference type="AlphaFoldDB" id="A0A645AI13"/>
<dbReference type="InterPro" id="IPR001451">
    <property type="entry name" value="Hexapep"/>
</dbReference>
<dbReference type="Pfam" id="PF00132">
    <property type="entry name" value="Hexapep"/>
    <property type="match status" value="2"/>
</dbReference>
<keyword evidence="3 9" id="KW-0808">Transferase</keyword>
<dbReference type="GO" id="GO:0016020">
    <property type="term" value="C:membrane"/>
    <property type="evidence" value="ECO:0007669"/>
    <property type="project" value="GOC"/>
</dbReference>
<dbReference type="GO" id="GO:0016410">
    <property type="term" value="F:N-acyltransferase activity"/>
    <property type="evidence" value="ECO:0007669"/>
    <property type="project" value="InterPro"/>
</dbReference>
<keyword evidence="5" id="KW-0443">Lipid metabolism</keyword>
<dbReference type="PANTHER" id="PTHR43378">
    <property type="entry name" value="UDP-3-O-ACYLGLUCOSAMINE N-ACYLTRANSFERASE"/>
    <property type="match status" value="1"/>
</dbReference>
<name>A0A645AI13_9ZZZZ</name>
<dbReference type="Pfam" id="PF04613">
    <property type="entry name" value="LpxD"/>
    <property type="match status" value="1"/>
</dbReference>
<evidence type="ECO:0000259" key="8">
    <source>
        <dbReference type="Pfam" id="PF04613"/>
    </source>
</evidence>
<reference evidence="9" key="1">
    <citation type="submission" date="2019-08" db="EMBL/GenBank/DDBJ databases">
        <authorList>
            <person name="Kucharzyk K."/>
            <person name="Murdoch R.W."/>
            <person name="Higgins S."/>
            <person name="Loffler F."/>
        </authorList>
    </citation>
    <scope>NUCLEOTIDE SEQUENCE</scope>
</reference>
<evidence type="ECO:0000256" key="7">
    <source>
        <dbReference type="SAM" id="Coils"/>
    </source>
</evidence>
<proteinExistence type="inferred from homology"/>
<keyword evidence="6 9" id="KW-0012">Acyltransferase</keyword>
<dbReference type="PANTHER" id="PTHR43378:SF2">
    <property type="entry name" value="UDP-3-O-ACYLGLUCOSAMINE N-ACYLTRANSFERASE 1, MITOCHONDRIAL-RELATED"/>
    <property type="match status" value="1"/>
</dbReference>
<keyword evidence="1" id="KW-0444">Lipid biosynthesis</keyword>
<evidence type="ECO:0000256" key="4">
    <source>
        <dbReference type="ARBA" id="ARBA00022737"/>
    </source>
</evidence>
<organism evidence="9">
    <name type="scientific">bioreactor metagenome</name>
    <dbReference type="NCBI Taxonomy" id="1076179"/>
    <lineage>
        <taxon>unclassified sequences</taxon>
        <taxon>metagenomes</taxon>
        <taxon>ecological metagenomes</taxon>
    </lineage>
</organism>
<dbReference type="InterPro" id="IPR020573">
    <property type="entry name" value="UDP_GlcNAc_AcTrfase_non-rep"/>
</dbReference>
<protein>
    <submittedName>
        <fullName evidence="9">UDP-3-O-acylglucosamine N-acyltransferase</fullName>
        <ecNumber evidence="9">2.3.1.-</ecNumber>
    </submittedName>
</protein>
<gene>
    <name evidence="9" type="primary">lpxD_30</name>
    <name evidence="9" type="ORF">SDC9_99117</name>
</gene>
<dbReference type="SUPFAM" id="SSF51161">
    <property type="entry name" value="Trimeric LpxA-like enzymes"/>
    <property type="match status" value="1"/>
</dbReference>
<keyword evidence="4" id="KW-0677">Repeat</keyword>